<keyword evidence="6" id="KW-1185">Reference proteome</keyword>
<evidence type="ECO:0000313" key="6">
    <source>
        <dbReference type="Proteomes" id="UP001381174"/>
    </source>
</evidence>
<dbReference type="InterPro" id="IPR011990">
    <property type="entry name" value="TPR-like_helical_dom_sf"/>
</dbReference>
<evidence type="ECO:0000256" key="1">
    <source>
        <dbReference type="ARBA" id="ARBA00023125"/>
    </source>
</evidence>
<dbReference type="RefSeq" id="WP_336806967.1">
    <property type="nucleotide sequence ID" value="NZ_JBBBNY010000003.1"/>
</dbReference>
<comment type="caution">
    <text evidence="5">The sequence shown here is derived from an EMBL/GenBank/DDBJ whole genome shotgun (WGS) entry which is preliminary data.</text>
</comment>
<dbReference type="PROSITE" id="PS51755">
    <property type="entry name" value="OMPR_PHOB"/>
    <property type="match status" value="1"/>
</dbReference>
<evidence type="ECO:0000256" key="3">
    <source>
        <dbReference type="SAM" id="Phobius"/>
    </source>
</evidence>
<name>A0ABU8JAX7_9GAMM</name>
<dbReference type="InterPro" id="IPR016032">
    <property type="entry name" value="Sig_transdc_resp-reg_C-effctor"/>
</dbReference>
<dbReference type="EMBL" id="JBBBNY010000003">
    <property type="protein sequence ID" value="MEI7036349.1"/>
    <property type="molecule type" value="Genomic_DNA"/>
</dbReference>
<feature type="DNA-binding region" description="OmpR/PhoB-type" evidence="2">
    <location>
        <begin position="6"/>
        <end position="104"/>
    </location>
</feature>
<proteinExistence type="predicted"/>
<dbReference type="Pfam" id="PF00486">
    <property type="entry name" value="Trans_reg_C"/>
    <property type="match status" value="1"/>
</dbReference>
<evidence type="ECO:0000259" key="4">
    <source>
        <dbReference type="PROSITE" id="PS51755"/>
    </source>
</evidence>
<dbReference type="InterPro" id="IPR036388">
    <property type="entry name" value="WH-like_DNA-bd_sf"/>
</dbReference>
<feature type="domain" description="OmpR/PhoB-type" evidence="4">
    <location>
        <begin position="6"/>
        <end position="104"/>
    </location>
</feature>
<dbReference type="Gene3D" id="1.25.40.10">
    <property type="entry name" value="Tetratricopeptide repeat domain"/>
    <property type="match status" value="2"/>
</dbReference>
<reference evidence="5 6" key="1">
    <citation type="journal article" date="2014" name="Int. J. Syst. Evol. Microbiol.">
        <title>Fulvimonas yonginensis sp. nov., isolated from greenhouse soil, and emended description of the genus Fulvimonas.</title>
        <authorList>
            <person name="Ahn J.H."/>
            <person name="Kim S.J."/>
            <person name="Weon H.Y."/>
            <person name="Hong S.B."/>
            <person name="Seok S.J."/>
            <person name="Kwon S.W."/>
        </authorList>
    </citation>
    <scope>NUCLEOTIDE SEQUENCE [LARGE SCALE GENOMIC DNA]</scope>
    <source>
        <strain evidence="5 6">KACC 16952</strain>
    </source>
</reference>
<keyword evidence="3" id="KW-1133">Transmembrane helix</keyword>
<dbReference type="Gene3D" id="1.10.10.10">
    <property type="entry name" value="Winged helix-like DNA-binding domain superfamily/Winged helix DNA-binding domain"/>
    <property type="match status" value="1"/>
</dbReference>
<accession>A0ABU8JAX7</accession>
<dbReference type="Proteomes" id="UP001381174">
    <property type="component" value="Unassembled WGS sequence"/>
</dbReference>
<keyword evidence="3" id="KW-0472">Membrane</keyword>
<feature type="transmembrane region" description="Helical" evidence="3">
    <location>
        <begin position="128"/>
        <end position="149"/>
    </location>
</feature>
<dbReference type="CDD" id="cd00383">
    <property type="entry name" value="trans_reg_C"/>
    <property type="match status" value="1"/>
</dbReference>
<gene>
    <name evidence="5" type="ORF">WAT24_06225</name>
</gene>
<organism evidence="5 6">
    <name type="scientific">Fulvimonas yonginensis</name>
    <dbReference type="NCBI Taxonomy" id="1495200"/>
    <lineage>
        <taxon>Bacteria</taxon>
        <taxon>Pseudomonadati</taxon>
        <taxon>Pseudomonadota</taxon>
        <taxon>Gammaproteobacteria</taxon>
        <taxon>Lysobacterales</taxon>
        <taxon>Rhodanobacteraceae</taxon>
        <taxon>Fulvimonas</taxon>
    </lineage>
</organism>
<dbReference type="InterPro" id="IPR001867">
    <property type="entry name" value="OmpR/PhoB-type_DNA-bd"/>
</dbReference>
<protein>
    <submittedName>
        <fullName evidence="5">Winged helix-turn-helix domain-containing protein</fullName>
    </submittedName>
</protein>
<dbReference type="SUPFAM" id="SSF48452">
    <property type="entry name" value="TPR-like"/>
    <property type="match status" value="1"/>
</dbReference>
<evidence type="ECO:0000313" key="5">
    <source>
        <dbReference type="EMBL" id="MEI7036349.1"/>
    </source>
</evidence>
<keyword evidence="1 2" id="KW-0238">DNA-binding</keyword>
<evidence type="ECO:0000256" key="2">
    <source>
        <dbReference type="PROSITE-ProRule" id="PRU01091"/>
    </source>
</evidence>
<dbReference type="SMART" id="SM00862">
    <property type="entry name" value="Trans_reg_C"/>
    <property type="match status" value="1"/>
</dbReference>
<sequence>MQDAHRPTYAYGPFHIDPAARRLLRDGQEVPLEAKVFDLILLLVEQRAQAVGKQALVDALWGPRPVTDAALSQLVFKARRALDDDGERQAVIRTVYGRGLQWVAPVSVVAQDAPAAARKTRQRGPWRVAGAIALAVLVLGTAAAGWMAFAPHGPPPAPPRERLALLPVANDTGDPHLDWTAHGLPGLVAGLLESEPALDVVDPQQIEQAMGYAAPAGGDVRSRVGPATAADVVVDGRLRKLPGGLFALRLALSGPAFADRTAFEVTDTDLGALGMAAAARLRRALDLAPTAPVLGQRPHDAYLAQTYARGMDQALHGEWKAAIPYFLVVAQGEPRFAWARLMLAQAQADTDQPAAARQAFAALLDDAAKAGDPRLAAHVLGAQLASAINRHDDAEALRLSTQALAAAERADDPDVLAQALIGTARIDARLGHPEAALRFLARARQVVDRHHLAQWRGSLANAQAFVAYARGDAEAGIAAAREQLQADEALGDERGAAIARFNLANALDDDRQPLQALPLLVSTWQWAATHREVPLQVAAGNLLASIVYDQGAFDRVRSVSETVARLAQAQDNRFMQARMLGLLAGSDYFAGQTGEALAAAHRARLLVQDDPDPEAALDQLLNEAFVALRAAPATLPALQDVADRLGGRSATTVVRWHVAMMHALAAAVRGDRAAAHAAFAAAGQAPADLRAAFALQIALTTADDALAGEVLRAYDPLQKQASADTLRLYAAWATRHGDATLAQRARAALGEARQAALAALGNLASG</sequence>
<dbReference type="SUPFAM" id="SSF46894">
    <property type="entry name" value="C-terminal effector domain of the bipartite response regulators"/>
    <property type="match status" value="1"/>
</dbReference>
<keyword evidence="3" id="KW-0812">Transmembrane</keyword>